<name>A0A1Y6LZD9_ZYMTR</name>
<feature type="compositionally biased region" description="Polar residues" evidence="1">
    <location>
        <begin position="251"/>
        <end position="261"/>
    </location>
</feature>
<feature type="region of interest" description="Disordered" evidence="1">
    <location>
        <begin position="251"/>
        <end position="282"/>
    </location>
</feature>
<dbReference type="EMBL" id="LT882688">
    <property type="protein sequence ID" value="SMY29737.1"/>
    <property type="molecule type" value="Genomic_DNA"/>
</dbReference>
<evidence type="ECO:0000313" key="2">
    <source>
        <dbReference type="EMBL" id="SMY29737.1"/>
    </source>
</evidence>
<dbReference type="Proteomes" id="UP000215453">
    <property type="component" value="Chromosome 13"/>
</dbReference>
<protein>
    <submittedName>
        <fullName evidence="2">Uncharacterized protein</fullName>
    </submittedName>
</protein>
<organism evidence="2 3">
    <name type="scientific">Zymoseptoria tritici ST99CH_1A5</name>
    <dbReference type="NCBI Taxonomy" id="1276529"/>
    <lineage>
        <taxon>Eukaryota</taxon>
        <taxon>Fungi</taxon>
        <taxon>Dikarya</taxon>
        <taxon>Ascomycota</taxon>
        <taxon>Pezizomycotina</taxon>
        <taxon>Dothideomycetes</taxon>
        <taxon>Dothideomycetidae</taxon>
        <taxon>Mycosphaerellales</taxon>
        <taxon>Mycosphaerellaceae</taxon>
        <taxon>Zymoseptoria</taxon>
    </lineage>
</organism>
<evidence type="ECO:0000313" key="3">
    <source>
        <dbReference type="Proteomes" id="UP000215453"/>
    </source>
</evidence>
<sequence length="282" mass="31028">MEIPSNNSVNDVEIPWSERDRTCPPECFEDETVSVQIKAFEYRDEGDFLNHLDGNFHTAEKKFERAAEGRHSENPDEGYICILCEQSKEDRLHHLQDGKVPTTKFPNLHRLMAHIRSSTADTDGRKHDELKTLAGFYDRALAPRKDSHTEIKAAQAREKDLEKMGIKVVKMRPAFGIDPYPHPHMPGLVRGMPHRDGIPAKFETSLQYGATSLSVGIPLKFATSLQYGAPPTTSGIPSAFQNSLTLGSVASGTVSNPTRTSAAPGPSQRSAPCPPAVDSHAC</sequence>
<reference evidence="2 3" key="1">
    <citation type="submission" date="2016-10" db="EMBL/GenBank/DDBJ databases">
        <authorList>
            <person name="Varghese N."/>
        </authorList>
    </citation>
    <scope>NUCLEOTIDE SEQUENCE [LARGE SCALE GENOMIC DNA]</scope>
</reference>
<gene>
    <name evidence="2" type="ORF">ZT1A5_G11186</name>
</gene>
<dbReference type="AlphaFoldDB" id="A0A1Y6LZD9"/>
<evidence type="ECO:0000256" key="1">
    <source>
        <dbReference type="SAM" id="MobiDB-lite"/>
    </source>
</evidence>
<proteinExistence type="predicted"/>
<accession>A0A1Y6LZD9</accession>